<dbReference type="Proteomes" id="UP000008370">
    <property type="component" value="Unassembled WGS sequence"/>
</dbReference>
<gene>
    <name evidence="2" type="ORF">PHACADRAFT_266539</name>
</gene>
<accession>K5VN57</accession>
<keyword evidence="2" id="KW-0378">Hydrolase</keyword>
<dbReference type="AlphaFoldDB" id="K5VN57"/>
<dbReference type="OrthoDB" id="2796951at2759"/>
<keyword evidence="3" id="KW-1185">Reference proteome</keyword>
<evidence type="ECO:0000256" key="1">
    <source>
        <dbReference type="SAM" id="Phobius"/>
    </source>
</evidence>
<name>K5VN57_PHACS</name>
<evidence type="ECO:0000313" key="2">
    <source>
        <dbReference type="EMBL" id="EKM48130.1"/>
    </source>
</evidence>
<dbReference type="GeneID" id="18919441"/>
<dbReference type="InParanoid" id="K5VN57"/>
<evidence type="ECO:0000313" key="3">
    <source>
        <dbReference type="Proteomes" id="UP000008370"/>
    </source>
</evidence>
<keyword evidence="1" id="KW-0472">Membrane</keyword>
<keyword evidence="1" id="KW-1133">Transmembrane helix</keyword>
<reference evidence="2 3" key="1">
    <citation type="journal article" date="2012" name="BMC Genomics">
        <title>Comparative genomics of the white-rot fungi, Phanerochaete carnosa and P. chrysosporium, to elucidate the genetic basis of the distinct wood types they colonize.</title>
        <authorList>
            <person name="Suzuki H."/>
            <person name="MacDonald J."/>
            <person name="Syed K."/>
            <person name="Salamov A."/>
            <person name="Hori C."/>
            <person name="Aerts A."/>
            <person name="Henrissat B."/>
            <person name="Wiebenga A."/>
            <person name="vanKuyk P.A."/>
            <person name="Barry K."/>
            <person name="Lindquist E."/>
            <person name="LaButti K."/>
            <person name="Lapidus A."/>
            <person name="Lucas S."/>
            <person name="Coutinho P."/>
            <person name="Gong Y."/>
            <person name="Samejima M."/>
            <person name="Mahadevan R."/>
            <person name="Abou-Zaid M."/>
            <person name="de Vries R.P."/>
            <person name="Igarashi K."/>
            <person name="Yadav J.S."/>
            <person name="Grigoriev I.V."/>
            <person name="Master E.R."/>
        </authorList>
    </citation>
    <scope>NUCLEOTIDE SEQUENCE [LARGE SCALE GENOMIC DNA]</scope>
    <source>
        <strain evidence="2 3">HHB-10118-sp</strain>
    </source>
</reference>
<protein>
    <submittedName>
        <fullName evidence="2">Glycoside hydrolase family 79 protein</fullName>
    </submittedName>
</protein>
<feature type="transmembrane region" description="Helical" evidence="1">
    <location>
        <begin position="48"/>
        <end position="68"/>
    </location>
</feature>
<dbReference type="HOGENOM" id="CLU_138698_0_0_1"/>
<dbReference type="GO" id="GO:0016787">
    <property type="term" value="F:hydrolase activity"/>
    <property type="evidence" value="ECO:0007669"/>
    <property type="project" value="UniProtKB-KW"/>
</dbReference>
<organism evidence="2 3">
    <name type="scientific">Phanerochaete carnosa (strain HHB-10118-sp)</name>
    <name type="common">White-rot fungus</name>
    <name type="synonym">Peniophora carnosa</name>
    <dbReference type="NCBI Taxonomy" id="650164"/>
    <lineage>
        <taxon>Eukaryota</taxon>
        <taxon>Fungi</taxon>
        <taxon>Dikarya</taxon>
        <taxon>Basidiomycota</taxon>
        <taxon>Agaricomycotina</taxon>
        <taxon>Agaricomycetes</taxon>
        <taxon>Polyporales</taxon>
        <taxon>Phanerochaetaceae</taxon>
        <taxon>Phanerochaete</taxon>
    </lineage>
</organism>
<sequence length="116" mass="12011">MDEFDSTSCGGIPRSNKLAVSLWMVDYALQMASVGYSGVYLCTHKLGILYNLLELLAGVVGGASVASANTNTNFYAVLAVAGALVSTNGSRVLDLGIDSSQSNYSAAHVAAPSMTR</sequence>
<dbReference type="Gene3D" id="3.20.20.80">
    <property type="entry name" value="Glycosidases"/>
    <property type="match status" value="1"/>
</dbReference>
<dbReference type="EMBL" id="JH931397">
    <property type="protein sequence ID" value="EKM48130.1"/>
    <property type="molecule type" value="Genomic_DNA"/>
</dbReference>
<keyword evidence="1" id="KW-0812">Transmembrane</keyword>
<dbReference type="RefSeq" id="XP_007403318.1">
    <property type="nucleotide sequence ID" value="XM_007403256.1"/>
</dbReference>
<dbReference type="KEGG" id="pco:PHACADRAFT_266539"/>
<proteinExistence type="predicted"/>